<feature type="compositionally biased region" description="Pro residues" evidence="1">
    <location>
        <begin position="203"/>
        <end position="212"/>
    </location>
</feature>
<gene>
    <name evidence="2" type="ORF">VOLCADRAFT_96836</name>
</gene>
<dbReference type="GeneID" id="9614788"/>
<organism evidence="3">
    <name type="scientific">Volvox carteri f. nagariensis</name>
    <dbReference type="NCBI Taxonomy" id="3068"/>
    <lineage>
        <taxon>Eukaryota</taxon>
        <taxon>Viridiplantae</taxon>
        <taxon>Chlorophyta</taxon>
        <taxon>core chlorophytes</taxon>
        <taxon>Chlorophyceae</taxon>
        <taxon>CS clade</taxon>
        <taxon>Chlamydomonadales</taxon>
        <taxon>Volvocaceae</taxon>
        <taxon>Volvox</taxon>
    </lineage>
</organism>
<accession>D8UB69</accession>
<feature type="region of interest" description="Disordered" evidence="1">
    <location>
        <begin position="92"/>
        <end position="117"/>
    </location>
</feature>
<dbReference type="Proteomes" id="UP000001058">
    <property type="component" value="Unassembled WGS sequence"/>
</dbReference>
<protein>
    <submittedName>
        <fullName evidence="2">Uncharacterized protein</fullName>
    </submittedName>
</protein>
<feature type="compositionally biased region" description="Polar residues" evidence="1">
    <location>
        <begin position="136"/>
        <end position="147"/>
    </location>
</feature>
<feature type="compositionally biased region" description="Acidic residues" evidence="1">
    <location>
        <begin position="148"/>
        <end position="159"/>
    </location>
</feature>
<feature type="region of interest" description="Disordered" evidence="1">
    <location>
        <begin position="135"/>
        <end position="255"/>
    </location>
</feature>
<evidence type="ECO:0000313" key="3">
    <source>
        <dbReference type="Proteomes" id="UP000001058"/>
    </source>
</evidence>
<dbReference type="AlphaFoldDB" id="D8UB69"/>
<proteinExistence type="predicted"/>
<evidence type="ECO:0000313" key="2">
    <source>
        <dbReference type="EMBL" id="EFJ43058.1"/>
    </source>
</evidence>
<reference evidence="2 3" key="1">
    <citation type="journal article" date="2010" name="Science">
        <title>Genomic analysis of organismal complexity in the multicellular green alga Volvox carteri.</title>
        <authorList>
            <person name="Prochnik S.E."/>
            <person name="Umen J."/>
            <person name="Nedelcu A.M."/>
            <person name="Hallmann A."/>
            <person name="Miller S.M."/>
            <person name="Nishii I."/>
            <person name="Ferris P."/>
            <person name="Kuo A."/>
            <person name="Mitros T."/>
            <person name="Fritz-Laylin L.K."/>
            <person name="Hellsten U."/>
            <person name="Chapman J."/>
            <person name="Simakov O."/>
            <person name="Rensing S.A."/>
            <person name="Terry A."/>
            <person name="Pangilinan J."/>
            <person name="Kapitonov V."/>
            <person name="Jurka J."/>
            <person name="Salamov A."/>
            <person name="Shapiro H."/>
            <person name="Schmutz J."/>
            <person name="Grimwood J."/>
            <person name="Lindquist E."/>
            <person name="Lucas S."/>
            <person name="Grigoriev I.V."/>
            <person name="Schmitt R."/>
            <person name="Kirk D."/>
            <person name="Rokhsar D.S."/>
        </authorList>
    </citation>
    <scope>NUCLEOTIDE SEQUENCE [LARGE SCALE GENOMIC DNA]</scope>
    <source>
        <strain evidence="3">f. Nagariensis / Eve</strain>
    </source>
</reference>
<name>D8UB69_VOLCA</name>
<dbReference type="RefSeq" id="XP_002955857.1">
    <property type="nucleotide sequence ID" value="XM_002955811.1"/>
</dbReference>
<keyword evidence="3" id="KW-1185">Reference proteome</keyword>
<dbReference type="EMBL" id="GL378376">
    <property type="protein sequence ID" value="EFJ43058.1"/>
    <property type="molecule type" value="Genomic_DNA"/>
</dbReference>
<sequence length="325" mass="33941">MSASCVMTDFKQSTRSAVQVRAIPGVATMQRFLVLSLRASGGTPVALSSLPEEPGSTDTAEIPALTAVDGVPASAAGPAGLVAACSMAMERYAPPSSAPSDPNDPSAGQQHPDQQQYPYPDERQLLEELLGYMSYRNGTGSTPVDETSNSEEEEEEEEEAKVSGSADVEVDLNTEAKESGAGASEEEKSGGGVSELALSPSGSQPPLPPAQRPYPWRSGAVQQPPPRRRKRRTYIPEEADPGDGAAAAATPPPPLQLAAYAEVPLPPPPSLPYPATAAAATAADAQLHAHLERVADSLIKRRCTVPIDDPLVALYGSVNRDAVQL</sequence>
<feature type="compositionally biased region" description="Low complexity" evidence="1">
    <location>
        <begin position="93"/>
        <end position="117"/>
    </location>
</feature>
<dbReference type="KEGG" id="vcn:VOLCADRAFT_96836"/>
<evidence type="ECO:0000256" key="1">
    <source>
        <dbReference type="SAM" id="MobiDB-lite"/>
    </source>
</evidence>
<dbReference type="InParanoid" id="D8UB69"/>